<sequence length="133" mass="14505">MSSALFVLVLTGMAVTAVMLPVLLLGVARLALSYAQPPEQRPVRAPWPVARTLYRHLGFYQRWGAWPLAAKLTFVLNGFGADGTVPALPEEQLLLAAQFSAGTLCLWLGILMSYGEKVWIHDEQRGLLPTSGT</sequence>
<name>A0AAE3XF12_9DEIO</name>
<dbReference type="AlphaFoldDB" id="A0AAE3XF12"/>
<feature type="transmembrane region" description="Helical" evidence="1">
    <location>
        <begin position="93"/>
        <end position="115"/>
    </location>
</feature>
<proteinExistence type="predicted"/>
<dbReference type="Proteomes" id="UP001185331">
    <property type="component" value="Unassembled WGS sequence"/>
</dbReference>
<keyword evidence="1" id="KW-1133">Transmembrane helix</keyword>
<dbReference type="EMBL" id="JAVDQK010000005">
    <property type="protein sequence ID" value="MDR6218905.1"/>
    <property type="molecule type" value="Genomic_DNA"/>
</dbReference>
<keyword evidence="1" id="KW-0812">Transmembrane</keyword>
<gene>
    <name evidence="2" type="ORF">J2Y00_002502</name>
</gene>
<organism evidence="2 3">
    <name type="scientific">Deinococcus soli</name>
    <name type="common">ex Cha et al. 2016</name>
    <dbReference type="NCBI Taxonomy" id="1309411"/>
    <lineage>
        <taxon>Bacteria</taxon>
        <taxon>Thermotogati</taxon>
        <taxon>Deinococcota</taxon>
        <taxon>Deinococci</taxon>
        <taxon>Deinococcales</taxon>
        <taxon>Deinococcaceae</taxon>
        <taxon>Deinococcus</taxon>
    </lineage>
</organism>
<dbReference type="RefSeq" id="WP_309853700.1">
    <property type="nucleotide sequence ID" value="NZ_JAVDQJ010000004.1"/>
</dbReference>
<keyword evidence="1" id="KW-0472">Membrane</keyword>
<evidence type="ECO:0000313" key="2">
    <source>
        <dbReference type="EMBL" id="MDR6218905.1"/>
    </source>
</evidence>
<protein>
    <submittedName>
        <fullName evidence="2">Uncharacterized protein</fullName>
    </submittedName>
</protein>
<accession>A0AAE3XF12</accession>
<reference evidence="2" key="1">
    <citation type="submission" date="2023-07" db="EMBL/GenBank/DDBJ databases">
        <title>Sorghum-associated microbial communities from plants grown in Nebraska, USA.</title>
        <authorList>
            <person name="Schachtman D."/>
        </authorList>
    </citation>
    <scope>NUCLEOTIDE SEQUENCE</scope>
    <source>
        <strain evidence="2">BE330</strain>
    </source>
</reference>
<evidence type="ECO:0000313" key="3">
    <source>
        <dbReference type="Proteomes" id="UP001185331"/>
    </source>
</evidence>
<evidence type="ECO:0000256" key="1">
    <source>
        <dbReference type="SAM" id="Phobius"/>
    </source>
</evidence>
<comment type="caution">
    <text evidence="2">The sequence shown here is derived from an EMBL/GenBank/DDBJ whole genome shotgun (WGS) entry which is preliminary data.</text>
</comment>